<dbReference type="Pfam" id="PF00106">
    <property type="entry name" value="adh_short"/>
    <property type="match status" value="1"/>
</dbReference>
<dbReference type="InterPro" id="IPR002347">
    <property type="entry name" value="SDR_fam"/>
</dbReference>
<accession>A0A1V6TK22</accession>
<evidence type="ECO:0000313" key="1">
    <source>
        <dbReference type="EMBL" id="OQE26506.1"/>
    </source>
</evidence>
<comment type="caution">
    <text evidence="1">The sequence shown here is derived from an EMBL/GenBank/DDBJ whole genome shotgun (WGS) entry which is preliminary data.</text>
</comment>
<keyword evidence="2" id="KW-1185">Reference proteome</keyword>
<organism evidence="1 2">
    <name type="scientific">Penicillium steckii</name>
    <dbReference type="NCBI Taxonomy" id="303698"/>
    <lineage>
        <taxon>Eukaryota</taxon>
        <taxon>Fungi</taxon>
        <taxon>Dikarya</taxon>
        <taxon>Ascomycota</taxon>
        <taxon>Pezizomycotina</taxon>
        <taxon>Eurotiomycetes</taxon>
        <taxon>Eurotiomycetidae</taxon>
        <taxon>Eurotiales</taxon>
        <taxon>Aspergillaceae</taxon>
        <taxon>Penicillium</taxon>
    </lineage>
</organism>
<dbReference type="EMBL" id="MLKD01000005">
    <property type="protein sequence ID" value="OQE26506.1"/>
    <property type="molecule type" value="Genomic_DNA"/>
</dbReference>
<proteinExistence type="predicted"/>
<name>A0A1V6TK22_9EURO</name>
<protein>
    <submittedName>
        <fullName evidence="1">Uncharacterized protein</fullName>
    </submittedName>
</protein>
<dbReference type="InterPro" id="IPR036291">
    <property type="entry name" value="NAD(P)-bd_dom_sf"/>
</dbReference>
<dbReference type="SUPFAM" id="SSF51735">
    <property type="entry name" value="NAD(P)-binding Rossmann-fold domains"/>
    <property type="match status" value="1"/>
</dbReference>
<dbReference type="Gene3D" id="3.40.50.720">
    <property type="entry name" value="NAD(P)-binding Rossmann-like Domain"/>
    <property type="match status" value="1"/>
</dbReference>
<dbReference type="Proteomes" id="UP000191285">
    <property type="component" value="Unassembled WGS sequence"/>
</dbReference>
<dbReference type="STRING" id="303698.A0A1V6TK22"/>
<reference evidence="2" key="1">
    <citation type="journal article" date="2017" name="Nat. Microbiol.">
        <title>Global analysis of biosynthetic gene clusters reveals vast potential of secondary metabolite production in Penicillium species.</title>
        <authorList>
            <person name="Nielsen J.C."/>
            <person name="Grijseels S."/>
            <person name="Prigent S."/>
            <person name="Ji B."/>
            <person name="Dainat J."/>
            <person name="Nielsen K.F."/>
            <person name="Frisvad J.C."/>
            <person name="Workman M."/>
            <person name="Nielsen J."/>
        </authorList>
    </citation>
    <scope>NUCLEOTIDE SEQUENCE [LARGE SCALE GENOMIC DNA]</scope>
    <source>
        <strain evidence="2">IBT 24891</strain>
    </source>
</reference>
<sequence>MPGRLENKNTIITGAAGGIGLETAILFLREGASILMTDVNTSALEKALAKAK</sequence>
<gene>
    <name evidence="1" type="ORF">PENSTE_c005G09542</name>
</gene>
<evidence type="ECO:0000313" key="2">
    <source>
        <dbReference type="Proteomes" id="UP000191285"/>
    </source>
</evidence>
<dbReference type="AlphaFoldDB" id="A0A1V6TK22"/>